<gene>
    <name evidence="18" type="ORF">FWK35_00029403</name>
</gene>
<evidence type="ECO:0000256" key="8">
    <source>
        <dbReference type="ARBA" id="ARBA00022801"/>
    </source>
</evidence>
<dbReference type="Pfam" id="PF01433">
    <property type="entry name" value="Peptidase_M1"/>
    <property type="match status" value="1"/>
</dbReference>
<evidence type="ECO:0000256" key="13">
    <source>
        <dbReference type="ARBA" id="ARBA00023288"/>
    </source>
</evidence>
<proteinExistence type="inferred from homology"/>
<dbReference type="Gene3D" id="1.10.3480.20">
    <property type="match status" value="1"/>
</dbReference>
<dbReference type="EMBL" id="VUJU01007398">
    <property type="protein sequence ID" value="KAF0745915.1"/>
    <property type="molecule type" value="Genomic_DNA"/>
</dbReference>
<evidence type="ECO:0000256" key="11">
    <source>
        <dbReference type="ARBA" id="ARBA00023136"/>
    </source>
</evidence>
<feature type="non-terminal residue" evidence="18">
    <location>
        <position position="1"/>
    </location>
</feature>
<dbReference type="GO" id="GO:0005737">
    <property type="term" value="C:cytoplasm"/>
    <property type="evidence" value="ECO:0007669"/>
    <property type="project" value="TreeGrafter"/>
</dbReference>
<keyword evidence="4" id="KW-0336">GPI-anchor</keyword>
<keyword evidence="13" id="KW-0449">Lipoprotein</keyword>
<dbReference type="Gene3D" id="2.60.40.1730">
    <property type="entry name" value="tricorn interacting facor f3 domain"/>
    <property type="match status" value="1"/>
</dbReference>
<reference evidence="18 19" key="1">
    <citation type="submission" date="2019-08" db="EMBL/GenBank/DDBJ databases">
        <title>Whole genome of Aphis craccivora.</title>
        <authorList>
            <person name="Voronova N.V."/>
            <person name="Shulinski R.S."/>
            <person name="Bandarenka Y.V."/>
            <person name="Zhorov D.G."/>
            <person name="Warner D."/>
        </authorList>
    </citation>
    <scope>NUCLEOTIDE SEQUENCE [LARGE SCALE GENOMIC DNA]</scope>
    <source>
        <strain evidence="18">180601</strain>
        <tissue evidence="18">Whole Body</tissue>
    </source>
</reference>
<dbReference type="Gene3D" id="1.10.390.10">
    <property type="entry name" value="Neutral Protease Domain 2"/>
    <property type="match status" value="1"/>
</dbReference>
<evidence type="ECO:0000256" key="12">
    <source>
        <dbReference type="ARBA" id="ARBA00023180"/>
    </source>
</evidence>
<dbReference type="GO" id="GO:0042277">
    <property type="term" value="F:peptide binding"/>
    <property type="evidence" value="ECO:0007669"/>
    <property type="project" value="TreeGrafter"/>
</dbReference>
<dbReference type="InterPro" id="IPR014782">
    <property type="entry name" value="Peptidase_M1_dom"/>
</dbReference>
<dbReference type="FunFam" id="2.60.40.1910:FF:000008">
    <property type="entry name" value="Aminopeptidase"/>
    <property type="match status" value="1"/>
</dbReference>
<evidence type="ECO:0000256" key="14">
    <source>
        <dbReference type="RuleBase" id="RU364040"/>
    </source>
</evidence>
<dbReference type="PANTHER" id="PTHR11533">
    <property type="entry name" value="PROTEASE M1 ZINC METALLOPROTEASE"/>
    <property type="match status" value="1"/>
</dbReference>
<dbReference type="GO" id="GO:0008270">
    <property type="term" value="F:zinc ion binding"/>
    <property type="evidence" value="ECO:0007669"/>
    <property type="project" value="UniProtKB-UniRule"/>
</dbReference>
<dbReference type="AlphaFoldDB" id="A0A6G0XYM7"/>
<dbReference type="GO" id="GO:0006508">
    <property type="term" value="P:proteolysis"/>
    <property type="evidence" value="ECO:0007669"/>
    <property type="project" value="UniProtKB-KW"/>
</dbReference>
<accession>A0A6G0XYM7</accession>
<dbReference type="InterPro" id="IPR024571">
    <property type="entry name" value="ERAP1-like_C_dom"/>
</dbReference>
<dbReference type="SUPFAM" id="SSF63737">
    <property type="entry name" value="Leukotriene A4 hydrolase N-terminal domain"/>
    <property type="match status" value="1"/>
</dbReference>
<feature type="domain" description="Peptidase M1 membrane alanine aminopeptidase" evidence="15">
    <location>
        <begin position="513"/>
        <end position="733"/>
    </location>
</feature>
<evidence type="ECO:0000259" key="15">
    <source>
        <dbReference type="Pfam" id="PF01433"/>
    </source>
</evidence>
<evidence type="ECO:0000256" key="4">
    <source>
        <dbReference type="ARBA" id="ARBA00022622"/>
    </source>
</evidence>
<dbReference type="InterPro" id="IPR027268">
    <property type="entry name" value="Peptidase_M4/M1_CTD_sf"/>
</dbReference>
<keyword evidence="8 14" id="KW-0378">Hydrolase</keyword>
<comment type="subcellular location">
    <subcellularLocation>
        <location evidence="1">Cell membrane</location>
        <topology evidence="1">Lipid-anchor</topology>
        <topology evidence="1">GPI-anchor</topology>
    </subcellularLocation>
</comment>
<comment type="caution">
    <text evidence="18">The sequence shown here is derived from an EMBL/GenBank/DDBJ whole genome shotgun (WGS) entry which is preliminary data.</text>
</comment>
<dbReference type="InterPro" id="IPR042097">
    <property type="entry name" value="Aminopeptidase_N-like_N_sf"/>
</dbReference>
<feature type="non-terminal residue" evidence="18">
    <location>
        <position position="887"/>
    </location>
</feature>
<dbReference type="InterPro" id="IPR001930">
    <property type="entry name" value="Peptidase_M1"/>
</dbReference>
<comment type="similarity">
    <text evidence="2 14">Belongs to the peptidase M1 family.</text>
</comment>
<dbReference type="PRINTS" id="PR00756">
    <property type="entry name" value="ALADIPTASE"/>
</dbReference>
<dbReference type="GO" id="GO:0070006">
    <property type="term" value="F:metalloaminopeptidase activity"/>
    <property type="evidence" value="ECO:0007669"/>
    <property type="project" value="TreeGrafter"/>
</dbReference>
<keyword evidence="10 14" id="KW-0482">Metalloprotease</keyword>
<dbReference type="EC" id="3.4.11.-" evidence="14"/>
<dbReference type="PANTHER" id="PTHR11533:SF294">
    <property type="entry name" value="THYROTROPIN-RELEASING HORMONE-DEGRADING ECTOENZYME"/>
    <property type="match status" value="1"/>
</dbReference>
<organism evidence="18 19">
    <name type="scientific">Aphis craccivora</name>
    <name type="common">Cowpea aphid</name>
    <dbReference type="NCBI Taxonomy" id="307492"/>
    <lineage>
        <taxon>Eukaryota</taxon>
        <taxon>Metazoa</taxon>
        <taxon>Ecdysozoa</taxon>
        <taxon>Arthropoda</taxon>
        <taxon>Hexapoda</taxon>
        <taxon>Insecta</taxon>
        <taxon>Pterygota</taxon>
        <taxon>Neoptera</taxon>
        <taxon>Paraneoptera</taxon>
        <taxon>Hemiptera</taxon>
        <taxon>Sternorrhyncha</taxon>
        <taxon>Aphidomorpha</taxon>
        <taxon>Aphidoidea</taxon>
        <taxon>Aphididae</taxon>
        <taxon>Aphidini</taxon>
        <taxon>Aphis</taxon>
        <taxon>Aphis</taxon>
    </lineage>
</organism>
<dbReference type="Pfam" id="PF11838">
    <property type="entry name" value="ERAP1_C"/>
    <property type="match status" value="1"/>
</dbReference>
<dbReference type="GO" id="GO:0005886">
    <property type="term" value="C:plasma membrane"/>
    <property type="evidence" value="ECO:0007669"/>
    <property type="project" value="UniProtKB-SubCell"/>
</dbReference>
<keyword evidence="3" id="KW-1003">Cell membrane</keyword>
<evidence type="ECO:0000256" key="6">
    <source>
        <dbReference type="ARBA" id="ARBA00022723"/>
    </source>
</evidence>
<evidence type="ECO:0000256" key="7">
    <source>
        <dbReference type="ARBA" id="ARBA00022729"/>
    </source>
</evidence>
<feature type="domain" description="Aminopeptidase N-like N-terminal" evidence="17">
    <location>
        <begin position="284"/>
        <end position="472"/>
    </location>
</feature>
<evidence type="ECO:0000256" key="1">
    <source>
        <dbReference type="ARBA" id="ARBA00004609"/>
    </source>
</evidence>
<dbReference type="InterPro" id="IPR050344">
    <property type="entry name" value="Peptidase_M1_aminopeptidases"/>
</dbReference>
<name>A0A6G0XYM7_APHCR</name>
<dbReference type="Proteomes" id="UP000478052">
    <property type="component" value="Unassembled WGS sequence"/>
</dbReference>
<comment type="cofactor">
    <cofactor evidence="14">
        <name>Zn(2+)</name>
        <dbReference type="ChEBI" id="CHEBI:29105"/>
    </cofactor>
    <text evidence="14">Binds 1 zinc ion per subunit.</text>
</comment>
<dbReference type="CDD" id="cd09601">
    <property type="entry name" value="M1_APN-Q_like"/>
    <property type="match status" value="1"/>
</dbReference>
<dbReference type="Gene3D" id="2.60.40.1910">
    <property type="match status" value="1"/>
</dbReference>
<keyword evidence="19" id="KW-1185">Reference proteome</keyword>
<evidence type="ECO:0000256" key="3">
    <source>
        <dbReference type="ARBA" id="ARBA00022475"/>
    </source>
</evidence>
<keyword evidence="12" id="KW-0325">Glycoprotein</keyword>
<evidence type="ECO:0000256" key="9">
    <source>
        <dbReference type="ARBA" id="ARBA00022833"/>
    </source>
</evidence>
<evidence type="ECO:0000256" key="10">
    <source>
        <dbReference type="ARBA" id="ARBA00023049"/>
    </source>
</evidence>
<keyword evidence="6 14" id="KW-0479">Metal-binding</keyword>
<evidence type="ECO:0000259" key="17">
    <source>
        <dbReference type="Pfam" id="PF17900"/>
    </source>
</evidence>
<keyword evidence="9 14" id="KW-0862">Zinc</keyword>
<evidence type="ECO:0000313" key="19">
    <source>
        <dbReference type="Proteomes" id="UP000478052"/>
    </source>
</evidence>
<dbReference type="Pfam" id="PF17900">
    <property type="entry name" value="Peptidase_M1_N"/>
    <property type="match status" value="1"/>
</dbReference>
<dbReference type="OrthoDB" id="6622017at2759"/>
<keyword evidence="14" id="KW-0031">Aminopeptidase</keyword>
<dbReference type="Gene3D" id="1.25.50.20">
    <property type="match status" value="1"/>
</dbReference>
<keyword evidence="5 14" id="KW-0645">Protease</keyword>
<dbReference type="GO" id="GO:0043171">
    <property type="term" value="P:peptide catabolic process"/>
    <property type="evidence" value="ECO:0007669"/>
    <property type="project" value="TreeGrafter"/>
</dbReference>
<evidence type="ECO:0000259" key="16">
    <source>
        <dbReference type="Pfam" id="PF11838"/>
    </source>
</evidence>
<dbReference type="GO" id="GO:0005615">
    <property type="term" value="C:extracellular space"/>
    <property type="evidence" value="ECO:0007669"/>
    <property type="project" value="TreeGrafter"/>
</dbReference>
<keyword evidence="7" id="KW-0732">Signal</keyword>
<keyword evidence="11" id="KW-0472">Membrane</keyword>
<protein>
    <recommendedName>
        <fullName evidence="14">Aminopeptidase</fullName>
        <ecNumber evidence="14">3.4.11.-</ecNumber>
    </recommendedName>
</protein>
<evidence type="ECO:0000313" key="18">
    <source>
        <dbReference type="EMBL" id="KAF0745915.1"/>
    </source>
</evidence>
<sequence length="887" mass="100760">YLTLILENKCPIEPSDYDDFFNALSSTSNGITAMNDFLGKHFADIVNNVKDGKNIAKTMFSILASKVSTDSEMENMMKMAFKIDTPVEFRNKLVPVYQNEVKDYEKWFHNGSPRTIWVHINPSATRLHLDPSDVPTPSPTKDDSSASSRLHNYAVILQILALSVSVKFLVHAYRFVVTHTKTPQNSYYATDKIMANSTAAVLFCITRRASVAIPRVTDYVSFIARRSCSNNTHFSRRRSGSPDALTEMSWATVVFVVFSSLVVGYVGQTVMATDSGRLPDDTEPLSYKLTMEPSPYKEFNASFTGSVDIEIAVRTSTSAITLNSKDLVLHDIRVTDKNTGRSIRVRSWSYDADREQVTISLDGHVLASRMYMIRISFEGILREDGTGFFRSAYYTVSKRKKRIVATQFQTTRARSAFPCYDEPHFRTPFNITMIVYENDTALSNMPVFYSSYENMHGSSKVVYFQETPSMSTCSVAFFAGEFERIVQTRPQAINVYSHLGRLYQIEYLTKGSPELLRAMEDYTGIPYAMPELNLVATPILGSGQVNTWGLTTYQEKTLFVNHQSNSKSVMTAKMAVANAVASQWFGNLVSPAGWEFAWINKGLTTYYQYFVTAKVEPEWRLEHFFIAENQRPAMDLDQNLQIQPLNAPVIGPEDVDFNSADRFSKQKASAVMRMLNDWVGDDAFKKAINAYLTHNQYSSAKPEQLWNAFDNTLFDMTKSGLNGNSVRTVMNTWTERAGYPLVNVKKKDKSLVLTQQRFLSGFTDSNDTTKWFIRLSYTTNKEKNFDTKTAPTVWLDPSVNETIIPIDDDVEWYIFNIQSTGYYRVNYTEDNWLSLIKQLNDSPKDIHVLNRAQLIDDSFSLAKVGLLNYTIPMSISEYLKMEDDIIP</sequence>
<dbReference type="GO" id="GO:0098552">
    <property type="term" value="C:side of membrane"/>
    <property type="evidence" value="ECO:0007669"/>
    <property type="project" value="UniProtKB-KW"/>
</dbReference>
<evidence type="ECO:0000256" key="2">
    <source>
        <dbReference type="ARBA" id="ARBA00010136"/>
    </source>
</evidence>
<dbReference type="InterPro" id="IPR034016">
    <property type="entry name" value="M1_APN-typ"/>
</dbReference>
<evidence type="ECO:0000256" key="5">
    <source>
        <dbReference type="ARBA" id="ARBA00022670"/>
    </source>
</evidence>
<dbReference type="SUPFAM" id="SSF55486">
    <property type="entry name" value="Metalloproteases ('zincins'), catalytic domain"/>
    <property type="match status" value="1"/>
</dbReference>
<feature type="domain" description="ERAP1-like C-terminal" evidence="16">
    <location>
        <begin position="812"/>
        <end position="887"/>
    </location>
</feature>
<dbReference type="InterPro" id="IPR045357">
    <property type="entry name" value="Aminopeptidase_N-like_N"/>
</dbReference>